<comment type="cofactor">
    <cofactor evidence="1 9">
        <name>thiamine diphosphate</name>
        <dbReference type="ChEBI" id="CHEBI:58937"/>
    </cofactor>
</comment>
<accession>A0ABT7STN6</accession>
<evidence type="ECO:0000256" key="3">
    <source>
        <dbReference type="ARBA" id="ARBA00012281"/>
    </source>
</evidence>
<proteinExistence type="predicted"/>
<organism evidence="13 14">
    <name type="scientific">Alteromonas arenosi</name>
    <dbReference type="NCBI Taxonomy" id="3055817"/>
    <lineage>
        <taxon>Bacteria</taxon>
        <taxon>Pseudomonadati</taxon>
        <taxon>Pseudomonadota</taxon>
        <taxon>Gammaproteobacteria</taxon>
        <taxon>Alteromonadales</taxon>
        <taxon>Alteromonadaceae</taxon>
        <taxon>Alteromonas/Salinimonas group</taxon>
        <taxon>Alteromonas</taxon>
    </lineage>
</organism>
<keyword evidence="7 9" id="KW-0670">Pyruvate</keyword>
<evidence type="ECO:0000256" key="7">
    <source>
        <dbReference type="ARBA" id="ARBA00023317"/>
    </source>
</evidence>
<feature type="domain" description="Transketolase-like C-terminal" evidence="12">
    <location>
        <begin position="712"/>
        <end position="848"/>
    </location>
</feature>
<dbReference type="PIRSF" id="PIRSF000156">
    <property type="entry name" value="Pyruvate_dh_E1"/>
    <property type="match status" value="1"/>
</dbReference>
<evidence type="ECO:0000259" key="10">
    <source>
        <dbReference type="Pfam" id="PF00456"/>
    </source>
</evidence>
<dbReference type="InterPro" id="IPR029061">
    <property type="entry name" value="THDP-binding"/>
</dbReference>
<name>A0ABT7STN6_9ALTE</name>
<dbReference type="GO" id="GO:0004739">
    <property type="term" value="F:pyruvate dehydrogenase (acetyl-transferring) activity"/>
    <property type="evidence" value="ECO:0007669"/>
    <property type="project" value="UniProtKB-EC"/>
</dbReference>
<dbReference type="InterPro" id="IPR005474">
    <property type="entry name" value="Transketolase_N"/>
</dbReference>
<comment type="caution">
    <text evidence="13">The sequence shown here is derived from an EMBL/GenBank/DDBJ whole genome shotgun (WGS) entry which is preliminary data.</text>
</comment>
<evidence type="ECO:0000256" key="9">
    <source>
        <dbReference type="PIRNR" id="PIRNR000156"/>
    </source>
</evidence>
<evidence type="ECO:0000256" key="1">
    <source>
        <dbReference type="ARBA" id="ARBA00001964"/>
    </source>
</evidence>
<dbReference type="SUPFAM" id="SSF52922">
    <property type="entry name" value="TK C-terminal domain-like"/>
    <property type="match status" value="1"/>
</dbReference>
<comment type="catalytic activity">
    <reaction evidence="8 9">
        <text>N(6)-[(R)-lipoyl]-L-lysyl-[protein] + pyruvate + H(+) = N(6)-[(R)-S(8)-acetyldihydrolipoyl]-L-lysyl-[protein] + CO2</text>
        <dbReference type="Rhea" id="RHEA:19189"/>
        <dbReference type="Rhea" id="RHEA-COMP:10474"/>
        <dbReference type="Rhea" id="RHEA-COMP:10478"/>
        <dbReference type="ChEBI" id="CHEBI:15361"/>
        <dbReference type="ChEBI" id="CHEBI:15378"/>
        <dbReference type="ChEBI" id="CHEBI:16526"/>
        <dbReference type="ChEBI" id="CHEBI:83099"/>
        <dbReference type="ChEBI" id="CHEBI:83111"/>
        <dbReference type="EC" id="1.2.4.1"/>
    </reaction>
</comment>
<dbReference type="SUPFAM" id="SSF52518">
    <property type="entry name" value="Thiamin diphosphate-binding fold (THDP-binding)"/>
    <property type="match status" value="2"/>
</dbReference>
<evidence type="ECO:0000256" key="6">
    <source>
        <dbReference type="ARBA" id="ARBA00023052"/>
    </source>
</evidence>
<dbReference type="NCBIfam" id="TIGR00759">
    <property type="entry name" value="aceE"/>
    <property type="match status" value="1"/>
</dbReference>
<dbReference type="Proteomes" id="UP001234343">
    <property type="component" value="Unassembled WGS sequence"/>
</dbReference>
<comment type="function">
    <text evidence="2 9">Component of the pyruvate dehydrogenase (PDH) complex, that catalyzes the overall conversion of pyruvate to acetyl-CoA and CO(2).</text>
</comment>
<dbReference type="EC" id="1.2.4.1" evidence="3 9"/>
<dbReference type="Pfam" id="PF22613">
    <property type="entry name" value="Transketolase_C_1"/>
    <property type="match status" value="1"/>
</dbReference>
<evidence type="ECO:0000256" key="4">
    <source>
        <dbReference type="ARBA" id="ARBA00017172"/>
    </source>
</evidence>
<evidence type="ECO:0000256" key="8">
    <source>
        <dbReference type="ARBA" id="ARBA00051231"/>
    </source>
</evidence>
<evidence type="ECO:0000313" key="14">
    <source>
        <dbReference type="Proteomes" id="UP001234343"/>
    </source>
</evidence>
<dbReference type="Pfam" id="PF17831">
    <property type="entry name" value="PDH_E1_M"/>
    <property type="match status" value="1"/>
</dbReference>
<dbReference type="PANTHER" id="PTHR43825:SF3">
    <property type="entry name" value="PYRUVATE DEHYDROGENASE E1 COMPONENT"/>
    <property type="match status" value="1"/>
</dbReference>
<dbReference type="InterPro" id="IPR035807">
    <property type="entry name" value="PDC_E1_N"/>
</dbReference>
<dbReference type="Pfam" id="PF00456">
    <property type="entry name" value="Transketolase_N"/>
    <property type="match status" value="1"/>
</dbReference>
<dbReference type="InterPro" id="IPR041621">
    <property type="entry name" value="PDH_E1_M"/>
</dbReference>
<sequence>MADMMQHDQDPLETQEWIDSLESVLENEGVERAHFLLESLIEKARRNGAHLPYDATTAYINSIPAGQEPTMPGDQTIETKIRNAIRWNALMMVLRGSKKDLELGGHISSFASSAMLYDVGFNHFFRAPTDDNGGDFLFVQGHVSPGIYSRAFIEGRLSAGQLDMFRQEVDGKGVSSYPHPKLMPDFWQFPTVSMGLGPMQAIYLARFLKYLTNRGLKDCSNQRVWCFMGDGEVDEPESLGAIGLASRENLDNLTFVINCNLQRLDGPVRGNGKIIQELEGTFRGAGWEVIKVIWGRYWDSLLARDTSGKLLDLMNETVDGEYQNYKAKGGAYTRENFFGKYPELKDMVANMSDEDIWRLNRGGHDPVKVYAAYKRATETEGRPQVILAKTVKGYGLGEAGEGKNIAHNVKKMDTESVKKYRDRFNIPLSDEECADLSYYRFDEDSPEMRYLREKREALNGYMPVRRENSTEELPAPPLKAFEAITKGSGDREISTTMAFVRVLTVMLKDKQIGSRVVPIIPDEARTFGMEGLFRQVGIYSNSGQKYIPQDKDQVAYYREDKKGQVLQEGINELGAMSSFVAAGTSYSLNNLPMLPVYIYYSMFGFQRVGDMAWAAGDSQTRGFLVGGTAGRTTLNGEGLQHQDGHSHIQAGLIPNCVSYDPTFGYEVAVIVQDGIRRMLENQENVFYYLTVMNENYVQPEMPKGCEEGIIKGIYPLEKVGNANAKKKVKLLGSGTILLQVQKAAQILHDEFGVACQVYSVTSFNELARNGQDVERENMLNPDGKQAKPYITEVLEEGFEGPTIAATDYIKNYSDQVRAFVPGSYRVLGTDGFGRSDSRANLRRHFEVDAAHIAYASLYELYKAGSIDAKTLAKAAKSLDIDPAKPNPFYA</sequence>
<dbReference type="EMBL" id="JAUCBP010000002">
    <property type="protein sequence ID" value="MDM7859553.1"/>
    <property type="molecule type" value="Genomic_DNA"/>
</dbReference>
<gene>
    <name evidence="13" type="primary">aceE</name>
    <name evidence="13" type="ORF">QTP81_02895</name>
</gene>
<dbReference type="InterPro" id="IPR051157">
    <property type="entry name" value="PDH/Transketolase"/>
</dbReference>
<feature type="domain" description="Pyruvate dehydrogenase E1 component middle" evidence="11">
    <location>
        <begin position="476"/>
        <end position="699"/>
    </location>
</feature>
<evidence type="ECO:0000313" key="13">
    <source>
        <dbReference type="EMBL" id="MDM7859553.1"/>
    </source>
</evidence>
<evidence type="ECO:0000259" key="12">
    <source>
        <dbReference type="Pfam" id="PF22613"/>
    </source>
</evidence>
<dbReference type="CDD" id="cd02017">
    <property type="entry name" value="TPP_E1_EcPDC_like"/>
    <property type="match status" value="1"/>
</dbReference>
<dbReference type="Gene3D" id="3.40.50.970">
    <property type="match status" value="2"/>
</dbReference>
<dbReference type="Gene3D" id="3.40.50.920">
    <property type="match status" value="1"/>
</dbReference>
<keyword evidence="14" id="KW-1185">Reference proteome</keyword>
<reference evidence="13 14" key="1">
    <citation type="submission" date="2023-06" db="EMBL/GenBank/DDBJ databases">
        <title>Alteromonas sp. ASW11-36 isolated from intertidal sand.</title>
        <authorList>
            <person name="Li Y."/>
        </authorList>
    </citation>
    <scope>NUCLEOTIDE SEQUENCE [LARGE SCALE GENOMIC DNA]</scope>
    <source>
        <strain evidence="13 14">ASW11-36</strain>
    </source>
</reference>
<keyword evidence="6 9" id="KW-0786">Thiamine pyrophosphate</keyword>
<dbReference type="InterPro" id="IPR004660">
    <property type="entry name" value="PDH_E1"/>
</dbReference>
<dbReference type="RefSeq" id="WP_289363598.1">
    <property type="nucleotide sequence ID" value="NZ_JAUCBP010000002.1"/>
</dbReference>
<dbReference type="InterPro" id="IPR055152">
    <property type="entry name" value="Transketolase-like_C_2"/>
</dbReference>
<evidence type="ECO:0000256" key="5">
    <source>
        <dbReference type="ARBA" id="ARBA00023002"/>
    </source>
</evidence>
<protein>
    <recommendedName>
        <fullName evidence="4 9">Pyruvate dehydrogenase E1 component</fullName>
        <ecNumber evidence="3 9">1.2.4.1</ecNumber>
    </recommendedName>
</protein>
<dbReference type="PANTHER" id="PTHR43825">
    <property type="entry name" value="PYRUVATE DEHYDROGENASE E1 COMPONENT"/>
    <property type="match status" value="1"/>
</dbReference>
<evidence type="ECO:0000259" key="11">
    <source>
        <dbReference type="Pfam" id="PF17831"/>
    </source>
</evidence>
<feature type="domain" description="Transketolase N-terminal" evidence="10">
    <location>
        <begin position="119"/>
        <end position="293"/>
    </location>
</feature>
<keyword evidence="5 9" id="KW-0560">Oxidoreductase</keyword>
<dbReference type="InterPro" id="IPR009014">
    <property type="entry name" value="Transketo_C/PFOR_II"/>
</dbReference>
<evidence type="ECO:0000256" key="2">
    <source>
        <dbReference type="ARBA" id="ARBA00003157"/>
    </source>
</evidence>